<evidence type="ECO:0000313" key="3">
    <source>
        <dbReference type="Proteomes" id="UP000015106"/>
    </source>
</evidence>
<evidence type="ECO:0000256" key="1">
    <source>
        <dbReference type="SAM" id="MobiDB-lite"/>
    </source>
</evidence>
<dbReference type="Gramene" id="TuG1812G0500000467.01.T01">
    <property type="protein sequence ID" value="TuG1812G0500000467.01.T01"/>
    <property type="gene ID" value="TuG1812G0500000467.01"/>
</dbReference>
<feature type="compositionally biased region" description="Polar residues" evidence="1">
    <location>
        <begin position="54"/>
        <end position="76"/>
    </location>
</feature>
<evidence type="ECO:0000313" key="2">
    <source>
        <dbReference type="EnsemblPlants" id="TuG1812G0500000467.01.T01"/>
    </source>
</evidence>
<dbReference type="EnsemblPlants" id="TuG1812G0500000467.01.T01">
    <property type="protein sequence ID" value="TuG1812G0500000467.01.T01"/>
    <property type="gene ID" value="TuG1812G0500000467.01"/>
</dbReference>
<proteinExistence type="predicted"/>
<reference evidence="2" key="3">
    <citation type="submission" date="2022-06" db="UniProtKB">
        <authorList>
            <consortium name="EnsemblPlants"/>
        </authorList>
    </citation>
    <scope>IDENTIFICATION</scope>
</reference>
<feature type="region of interest" description="Disordered" evidence="1">
    <location>
        <begin position="35"/>
        <end position="76"/>
    </location>
</feature>
<reference evidence="2" key="2">
    <citation type="submission" date="2018-03" db="EMBL/GenBank/DDBJ databases">
        <title>The Triticum urartu genome reveals the dynamic nature of wheat genome evolution.</title>
        <authorList>
            <person name="Ling H."/>
            <person name="Ma B."/>
            <person name="Shi X."/>
            <person name="Liu H."/>
            <person name="Dong L."/>
            <person name="Sun H."/>
            <person name="Cao Y."/>
            <person name="Gao Q."/>
            <person name="Zheng S."/>
            <person name="Li Y."/>
            <person name="Yu Y."/>
            <person name="Du H."/>
            <person name="Qi M."/>
            <person name="Li Y."/>
            <person name="Yu H."/>
            <person name="Cui Y."/>
            <person name="Wang N."/>
            <person name="Chen C."/>
            <person name="Wu H."/>
            <person name="Zhao Y."/>
            <person name="Zhang J."/>
            <person name="Li Y."/>
            <person name="Zhou W."/>
            <person name="Zhang B."/>
            <person name="Hu W."/>
            <person name="Eijk M."/>
            <person name="Tang J."/>
            <person name="Witsenboer H."/>
            <person name="Zhao S."/>
            <person name="Li Z."/>
            <person name="Zhang A."/>
            <person name="Wang D."/>
            <person name="Liang C."/>
        </authorList>
    </citation>
    <scope>NUCLEOTIDE SEQUENCE [LARGE SCALE GENOMIC DNA]</scope>
    <source>
        <strain evidence="2">cv. G1812</strain>
    </source>
</reference>
<name>A0A8R7QAD9_TRIUA</name>
<accession>A0A8R7QAD9</accession>
<keyword evidence="3" id="KW-1185">Reference proteome</keyword>
<organism evidence="2 3">
    <name type="scientific">Triticum urartu</name>
    <name type="common">Red wild einkorn</name>
    <name type="synonym">Crithodium urartu</name>
    <dbReference type="NCBI Taxonomy" id="4572"/>
    <lineage>
        <taxon>Eukaryota</taxon>
        <taxon>Viridiplantae</taxon>
        <taxon>Streptophyta</taxon>
        <taxon>Embryophyta</taxon>
        <taxon>Tracheophyta</taxon>
        <taxon>Spermatophyta</taxon>
        <taxon>Magnoliopsida</taxon>
        <taxon>Liliopsida</taxon>
        <taxon>Poales</taxon>
        <taxon>Poaceae</taxon>
        <taxon>BOP clade</taxon>
        <taxon>Pooideae</taxon>
        <taxon>Triticodae</taxon>
        <taxon>Triticeae</taxon>
        <taxon>Triticinae</taxon>
        <taxon>Triticum</taxon>
    </lineage>
</organism>
<dbReference type="Proteomes" id="UP000015106">
    <property type="component" value="Chromosome 5"/>
</dbReference>
<sequence length="76" mass="8803">MAWASWDSMKVSAPTKLGQILNWVQSRRVNWRWKSHRRKPQMESGDAWGRTHPNDGSNGYLQAPFQGSWNCNKISS</sequence>
<reference evidence="3" key="1">
    <citation type="journal article" date="2013" name="Nature">
        <title>Draft genome of the wheat A-genome progenitor Triticum urartu.</title>
        <authorList>
            <person name="Ling H.Q."/>
            <person name="Zhao S."/>
            <person name="Liu D."/>
            <person name="Wang J."/>
            <person name="Sun H."/>
            <person name="Zhang C."/>
            <person name="Fan H."/>
            <person name="Li D."/>
            <person name="Dong L."/>
            <person name="Tao Y."/>
            <person name="Gao C."/>
            <person name="Wu H."/>
            <person name="Li Y."/>
            <person name="Cui Y."/>
            <person name="Guo X."/>
            <person name="Zheng S."/>
            <person name="Wang B."/>
            <person name="Yu K."/>
            <person name="Liang Q."/>
            <person name="Yang W."/>
            <person name="Lou X."/>
            <person name="Chen J."/>
            <person name="Feng M."/>
            <person name="Jian J."/>
            <person name="Zhang X."/>
            <person name="Luo G."/>
            <person name="Jiang Y."/>
            <person name="Liu J."/>
            <person name="Wang Z."/>
            <person name="Sha Y."/>
            <person name="Zhang B."/>
            <person name="Wu H."/>
            <person name="Tang D."/>
            <person name="Shen Q."/>
            <person name="Xue P."/>
            <person name="Zou S."/>
            <person name="Wang X."/>
            <person name="Liu X."/>
            <person name="Wang F."/>
            <person name="Yang Y."/>
            <person name="An X."/>
            <person name="Dong Z."/>
            <person name="Zhang K."/>
            <person name="Zhang X."/>
            <person name="Luo M.C."/>
            <person name="Dvorak J."/>
            <person name="Tong Y."/>
            <person name="Wang J."/>
            <person name="Yang H."/>
            <person name="Li Z."/>
            <person name="Wang D."/>
            <person name="Zhang A."/>
            <person name="Wang J."/>
        </authorList>
    </citation>
    <scope>NUCLEOTIDE SEQUENCE</scope>
    <source>
        <strain evidence="3">cv. G1812</strain>
    </source>
</reference>
<dbReference type="AlphaFoldDB" id="A0A8R7QAD9"/>
<protein>
    <submittedName>
        <fullName evidence="2">Uncharacterized protein</fullName>
    </submittedName>
</protein>